<dbReference type="CDD" id="cd14798">
    <property type="entry name" value="RX-CC_like"/>
    <property type="match status" value="1"/>
</dbReference>
<keyword evidence="9" id="KW-1185">Reference proteome</keyword>
<evidence type="ECO:0000256" key="2">
    <source>
        <dbReference type="ARBA" id="ARBA00022614"/>
    </source>
</evidence>
<evidence type="ECO:0000256" key="1">
    <source>
        <dbReference type="ARBA" id="ARBA00008894"/>
    </source>
</evidence>
<dbReference type="Gene3D" id="1.20.5.4130">
    <property type="match status" value="1"/>
</dbReference>
<evidence type="ECO:0000313" key="9">
    <source>
        <dbReference type="Proteomes" id="UP001604277"/>
    </source>
</evidence>
<evidence type="ECO:0000259" key="7">
    <source>
        <dbReference type="Pfam" id="PF18052"/>
    </source>
</evidence>
<gene>
    <name evidence="8" type="ORF">Fot_52393</name>
</gene>
<comment type="similarity">
    <text evidence="1">Belongs to the disease resistance NB-LRR family.</text>
</comment>
<sequence length="135" mass="14266">MEVGLLHGDGCVKVLLLRGGGYVEVALLRGGGGVKVGLLHGGGGVEVGLLRGGGAIYIRGNYILPKFGHCPTLGPPPVRVGQCPNSAFLKDSSEKRNKNETLKELVKQIRDVVYEAENTVDTFVAQAAVDKSRQL</sequence>
<dbReference type="GO" id="GO:0005524">
    <property type="term" value="F:ATP binding"/>
    <property type="evidence" value="ECO:0007669"/>
    <property type="project" value="UniProtKB-KW"/>
</dbReference>
<comment type="caution">
    <text evidence="8">The sequence shown here is derived from an EMBL/GenBank/DDBJ whole genome shotgun (WGS) entry which is preliminary data.</text>
</comment>
<dbReference type="Pfam" id="PF18052">
    <property type="entry name" value="Rx_N"/>
    <property type="match status" value="1"/>
</dbReference>
<organism evidence="8 9">
    <name type="scientific">Forsythia ovata</name>
    <dbReference type="NCBI Taxonomy" id="205694"/>
    <lineage>
        <taxon>Eukaryota</taxon>
        <taxon>Viridiplantae</taxon>
        <taxon>Streptophyta</taxon>
        <taxon>Embryophyta</taxon>
        <taxon>Tracheophyta</taxon>
        <taxon>Spermatophyta</taxon>
        <taxon>Magnoliopsida</taxon>
        <taxon>eudicotyledons</taxon>
        <taxon>Gunneridae</taxon>
        <taxon>Pentapetalae</taxon>
        <taxon>asterids</taxon>
        <taxon>lamiids</taxon>
        <taxon>Lamiales</taxon>
        <taxon>Oleaceae</taxon>
        <taxon>Forsythieae</taxon>
        <taxon>Forsythia</taxon>
    </lineage>
</organism>
<dbReference type="Proteomes" id="UP001604277">
    <property type="component" value="Unassembled WGS sequence"/>
</dbReference>
<keyword evidence="3" id="KW-0677">Repeat</keyword>
<keyword evidence="4" id="KW-0547">Nucleotide-binding</keyword>
<evidence type="ECO:0000313" key="8">
    <source>
        <dbReference type="EMBL" id="KAL2464437.1"/>
    </source>
</evidence>
<dbReference type="AlphaFoldDB" id="A0ABD1PL83"/>
<dbReference type="GO" id="GO:0006952">
    <property type="term" value="P:defense response"/>
    <property type="evidence" value="ECO:0007669"/>
    <property type="project" value="UniProtKB-KW"/>
</dbReference>
<keyword evidence="5" id="KW-0611">Plant defense</keyword>
<proteinExistence type="inferred from homology"/>
<accession>A0ABD1PL83</accession>
<feature type="domain" description="Disease resistance N-terminal" evidence="7">
    <location>
        <begin position="87"/>
        <end position="132"/>
    </location>
</feature>
<dbReference type="EMBL" id="JBFOLJ010000018">
    <property type="protein sequence ID" value="KAL2464437.1"/>
    <property type="molecule type" value="Genomic_DNA"/>
</dbReference>
<name>A0ABD1PL83_9LAMI</name>
<evidence type="ECO:0000256" key="3">
    <source>
        <dbReference type="ARBA" id="ARBA00022737"/>
    </source>
</evidence>
<evidence type="ECO:0000256" key="4">
    <source>
        <dbReference type="ARBA" id="ARBA00022741"/>
    </source>
</evidence>
<reference evidence="9" key="1">
    <citation type="submission" date="2024-07" db="EMBL/GenBank/DDBJ databases">
        <title>Two chromosome-level genome assemblies of Korean endemic species Abeliophyllum distichum and Forsythia ovata (Oleaceae).</title>
        <authorList>
            <person name="Jang H."/>
        </authorList>
    </citation>
    <scope>NUCLEOTIDE SEQUENCE [LARGE SCALE GENOMIC DNA]</scope>
</reference>
<dbReference type="InterPro" id="IPR041118">
    <property type="entry name" value="Rx_N"/>
</dbReference>
<evidence type="ECO:0000256" key="6">
    <source>
        <dbReference type="ARBA" id="ARBA00022840"/>
    </source>
</evidence>
<keyword evidence="2" id="KW-0433">Leucine-rich repeat</keyword>
<keyword evidence="6" id="KW-0067">ATP-binding</keyword>
<dbReference type="InterPro" id="IPR038005">
    <property type="entry name" value="RX-like_CC"/>
</dbReference>
<evidence type="ECO:0000256" key="5">
    <source>
        <dbReference type="ARBA" id="ARBA00022821"/>
    </source>
</evidence>
<protein>
    <submittedName>
        <fullName evidence="8">NBS-LRR class resistance protein Fy2-Ry2</fullName>
    </submittedName>
</protein>